<sequence length="226" mass="25333">MRHTNLAAEPAEYTSAREELRQAEIELMRQRERVADLRRTLPPGPVVDDYEFEEGPADLDAGDEPVRTVRLGELFTGPGRDLVIYHLMYGKRQTEPCPMCTMWIDGFNGVARHVAQNADFAVVAAAGLSDLRAYARHRQWTNLRLLSAGASTFKYDLGSEDADGNQDSTVSVFTRDGSGAVRHFYSAHPRLADDIDQRGIDLLSPVWHLLDLTPRGRGDWFAALDY</sequence>
<dbReference type="STRING" id="418495.SAMN05216215_102611"/>
<dbReference type="Pfam" id="PF05988">
    <property type="entry name" value="DUF899"/>
    <property type="match status" value="1"/>
</dbReference>
<dbReference type="RefSeq" id="WP_093269625.1">
    <property type="nucleotide sequence ID" value="NZ_FNOK01000026.1"/>
</dbReference>
<dbReference type="EMBL" id="FNOK01000026">
    <property type="protein sequence ID" value="SDY40184.1"/>
    <property type="molecule type" value="Genomic_DNA"/>
</dbReference>
<evidence type="ECO:0000256" key="1">
    <source>
        <dbReference type="SAM" id="Coils"/>
    </source>
</evidence>
<evidence type="ECO:0000313" key="2">
    <source>
        <dbReference type="EMBL" id="SDY40184.1"/>
    </source>
</evidence>
<evidence type="ECO:0000313" key="3">
    <source>
        <dbReference type="Proteomes" id="UP000199529"/>
    </source>
</evidence>
<dbReference type="Proteomes" id="UP000199529">
    <property type="component" value="Unassembled WGS sequence"/>
</dbReference>
<protein>
    <submittedName>
        <fullName evidence="2">Predicted dithiol-disulfide oxidoreductase, DUF899 family</fullName>
    </submittedName>
</protein>
<dbReference type="AlphaFoldDB" id="A0A1H3JLT8"/>
<keyword evidence="1" id="KW-0175">Coiled coil</keyword>
<keyword evidence="3" id="KW-1185">Reference proteome</keyword>
<gene>
    <name evidence="2" type="ORF">SAMN05216215_102611</name>
</gene>
<feature type="coiled-coil region" evidence="1">
    <location>
        <begin position="13"/>
        <end position="40"/>
    </location>
</feature>
<dbReference type="InterPro" id="IPR010296">
    <property type="entry name" value="DUF899_thioredox"/>
</dbReference>
<reference evidence="3" key="1">
    <citation type="submission" date="2016-10" db="EMBL/GenBank/DDBJ databases">
        <authorList>
            <person name="Varghese N."/>
            <person name="Submissions S."/>
        </authorList>
    </citation>
    <scope>NUCLEOTIDE SEQUENCE [LARGE SCALE GENOMIC DNA]</scope>
    <source>
        <strain evidence="3">CGMCC 4.3530</strain>
    </source>
</reference>
<organism evidence="2 3">
    <name type="scientific">Saccharopolyspora shandongensis</name>
    <dbReference type="NCBI Taxonomy" id="418495"/>
    <lineage>
        <taxon>Bacteria</taxon>
        <taxon>Bacillati</taxon>
        <taxon>Actinomycetota</taxon>
        <taxon>Actinomycetes</taxon>
        <taxon>Pseudonocardiales</taxon>
        <taxon>Pseudonocardiaceae</taxon>
        <taxon>Saccharopolyspora</taxon>
    </lineage>
</organism>
<proteinExistence type="predicted"/>
<name>A0A1H3JLT8_9PSEU</name>
<dbReference type="OrthoDB" id="4721017at2"/>
<accession>A0A1H3JLT8</accession>